<accession>A0A382VBA8</accession>
<feature type="domain" description="Helicase ATP-binding" evidence="1">
    <location>
        <begin position="1"/>
        <end position="85"/>
    </location>
</feature>
<sequence>CIVIGIVNSLALEHVKERLHSGDGYPDPGSLFVIADECHRYRGEKFRRALDWHIRDGDPRLGLSATPLAEKDDVDVGDIDDEKPELIVSGILGKPSYWYGYERARDEGLIPDFKIKLVGFNLTNRERSRYEELSKKISRARKKIDDNVGHRLSRMRGSFEAKINKLSADGVRVPGAKDYFDAIRARKDLLSFGFNERGLEERQQVFEHILLDRVLREENRDTGKKVLVFQERIQEIMGSMYPSSYKRRDGTHVDPRIDASMVYYRPGSVHSKRSPDRRNVMTLDLL</sequence>
<gene>
    <name evidence="2" type="ORF">METZ01_LOCUS396169</name>
</gene>
<dbReference type="InterPro" id="IPR027417">
    <property type="entry name" value="P-loop_NTPase"/>
</dbReference>
<reference evidence="2" key="1">
    <citation type="submission" date="2018-05" db="EMBL/GenBank/DDBJ databases">
        <authorList>
            <person name="Lanie J.A."/>
            <person name="Ng W.-L."/>
            <person name="Kazmierczak K.M."/>
            <person name="Andrzejewski T.M."/>
            <person name="Davidsen T.M."/>
            <person name="Wayne K.J."/>
            <person name="Tettelin H."/>
            <person name="Glass J.I."/>
            <person name="Rusch D."/>
            <person name="Podicherti R."/>
            <person name="Tsui H.-C.T."/>
            <person name="Winkler M.E."/>
        </authorList>
    </citation>
    <scope>NUCLEOTIDE SEQUENCE</scope>
</reference>
<dbReference type="SUPFAM" id="SSF52540">
    <property type="entry name" value="P-loop containing nucleoside triphosphate hydrolases"/>
    <property type="match status" value="1"/>
</dbReference>
<proteinExistence type="predicted"/>
<feature type="non-terminal residue" evidence="2">
    <location>
        <position position="1"/>
    </location>
</feature>
<dbReference type="AlphaFoldDB" id="A0A382VBA8"/>
<dbReference type="InterPro" id="IPR014001">
    <property type="entry name" value="Helicase_ATP-bd"/>
</dbReference>
<name>A0A382VBA8_9ZZZZ</name>
<protein>
    <recommendedName>
        <fullName evidence="1">Helicase ATP-binding domain-containing protein</fullName>
    </recommendedName>
</protein>
<evidence type="ECO:0000259" key="1">
    <source>
        <dbReference type="PROSITE" id="PS51192"/>
    </source>
</evidence>
<organism evidence="2">
    <name type="scientific">marine metagenome</name>
    <dbReference type="NCBI Taxonomy" id="408172"/>
    <lineage>
        <taxon>unclassified sequences</taxon>
        <taxon>metagenomes</taxon>
        <taxon>ecological metagenomes</taxon>
    </lineage>
</organism>
<evidence type="ECO:0000313" key="2">
    <source>
        <dbReference type="EMBL" id="SVD43315.1"/>
    </source>
</evidence>
<dbReference type="EMBL" id="UINC01150331">
    <property type="protein sequence ID" value="SVD43315.1"/>
    <property type="molecule type" value="Genomic_DNA"/>
</dbReference>
<dbReference type="Gene3D" id="3.40.50.300">
    <property type="entry name" value="P-loop containing nucleotide triphosphate hydrolases"/>
    <property type="match status" value="1"/>
</dbReference>
<dbReference type="PROSITE" id="PS51192">
    <property type="entry name" value="HELICASE_ATP_BIND_1"/>
    <property type="match status" value="1"/>
</dbReference>
<feature type="non-terminal residue" evidence="2">
    <location>
        <position position="286"/>
    </location>
</feature>